<name>E9I007_DAPPU</name>
<gene>
    <name evidence="2" type="ORF">DAPPUDRAFT_336618</name>
</gene>
<dbReference type="InParanoid" id="E9I007"/>
<evidence type="ECO:0000313" key="2">
    <source>
        <dbReference type="EMBL" id="EFX62672.1"/>
    </source>
</evidence>
<dbReference type="PhylomeDB" id="E9I007"/>
<feature type="compositionally biased region" description="Polar residues" evidence="1">
    <location>
        <begin position="142"/>
        <end position="160"/>
    </location>
</feature>
<reference evidence="2 3" key="1">
    <citation type="journal article" date="2011" name="Science">
        <title>The ecoresponsive genome of Daphnia pulex.</title>
        <authorList>
            <person name="Colbourne J.K."/>
            <person name="Pfrender M.E."/>
            <person name="Gilbert D."/>
            <person name="Thomas W.K."/>
            <person name="Tucker A."/>
            <person name="Oakley T.H."/>
            <person name="Tokishita S."/>
            <person name="Aerts A."/>
            <person name="Arnold G.J."/>
            <person name="Basu M.K."/>
            <person name="Bauer D.J."/>
            <person name="Caceres C.E."/>
            <person name="Carmel L."/>
            <person name="Casola C."/>
            <person name="Choi J.H."/>
            <person name="Detter J.C."/>
            <person name="Dong Q."/>
            <person name="Dusheyko S."/>
            <person name="Eads B.D."/>
            <person name="Frohlich T."/>
            <person name="Geiler-Samerotte K.A."/>
            <person name="Gerlach D."/>
            <person name="Hatcher P."/>
            <person name="Jogdeo S."/>
            <person name="Krijgsveld J."/>
            <person name="Kriventseva E.V."/>
            <person name="Kultz D."/>
            <person name="Laforsch C."/>
            <person name="Lindquist E."/>
            <person name="Lopez J."/>
            <person name="Manak J.R."/>
            <person name="Muller J."/>
            <person name="Pangilinan J."/>
            <person name="Patwardhan R.P."/>
            <person name="Pitluck S."/>
            <person name="Pritham E.J."/>
            <person name="Rechtsteiner A."/>
            <person name="Rho M."/>
            <person name="Rogozin I.B."/>
            <person name="Sakarya O."/>
            <person name="Salamov A."/>
            <person name="Schaack S."/>
            <person name="Shapiro H."/>
            <person name="Shiga Y."/>
            <person name="Skalitzky C."/>
            <person name="Smith Z."/>
            <person name="Souvorov A."/>
            <person name="Sung W."/>
            <person name="Tang Z."/>
            <person name="Tsuchiya D."/>
            <person name="Tu H."/>
            <person name="Vos H."/>
            <person name="Wang M."/>
            <person name="Wolf Y.I."/>
            <person name="Yamagata H."/>
            <person name="Yamada T."/>
            <person name="Ye Y."/>
            <person name="Shaw J.R."/>
            <person name="Andrews J."/>
            <person name="Crease T.J."/>
            <person name="Tang H."/>
            <person name="Lucas S.M."/>
            <person name="Robertson H.M."/>
            <person name="Bork P."/>
            <person name="Koonin E.V."/>
            <person name="Zdobnov E.M."/>
            <person name="Grigoriev I.V."/>
            <person name="Lynch M."/>
            <person name="Boore J.L."/>
        </authorList>
    </citation>
    <scope>NUCLEOTIDE SEQUENCE [LARGE SCALE GENOMIC DNA]</scope>
</reference>
<dbReference type="HOGENOM" id="CLU_057396_0_0_1"/>
<feature type="region of interest" description="Disordered" evidence="1">
    <location>
        <begin position="125"/>
        <end position="221"/>
    </location>
</feature>
<sequence>MPIAPTVDANTFSELAQRPTTSTVAVLDGAPEDPVSNPDGTESSSDTDADAEDTNFVGSSVASKSVKKKKMKQTREFRDQQKQSKKRSRMASSSGSGEVGEEIESGVSLLVELGSLTREVQVLIPDQMDNEEVEEMDATEVVSVSNPEEETSFSGGSIQPGQRPLDSQEASHVSETQESLGVPLGTPSTPIEDKTLKAMEAVRRKKAHDNKTQPSKPKFKY</sequence>
<dbReference type="Proteomes" id="UP000000305">
    <property type="component" value="Unassembled WGS sequence"/>
</dbReference>
<dbReference type="KEGG" id="dpx:DAPPUDRAFT_336618"/>
<evidence type="ECO:0000313" key="3">
    <source>
        <dbReference type="Proteomes" id="UP000000305"/>
    </source>
</evidence>
<keyword evidence="3" id="KW-1185">Reference proteome</keyword>
<feature type="compositionally biased region" description="Polar residues" evidence="1">
    <location>
        <begin position="168"/>
        <end position="179"/>
    </location>
</feature>
<feature type="compositionally biased region" description="Basic and acidic residues" evidence="1">
    <location>
        <begin position="191"/>
        <end position="202"/>
    </location>
</feature>
<feature type="compositionally biased region" description="Basic and acidic residues" evidence="1">
    <location>
        <begin position="73"/>
        <end position="82"/>
    </location>
</feature>
<organism evidence="2 3">
    <name type="scientific">Daphnia pulex</name>
    <name type="common">Water flea</name>
    <dbReference type="NCBI Taxonomy" id="6669"/>
    <lineage>
        <taxon>Eukaryota</taxon>
        <taxon>Metazoa</taxon>
        <taxon>Ecdysozoa</taxon>
        <taxon>Arthropoda</taxon>
        <taxon>Crustacea</taxon>
        <taxon>Branchiopoda</taxon>
        <taxon>Diplostraca</taxon>
        <taxon>Cladocera</taxon>
        <taxon>Anomopoda</taxon>
        <taxon>Daphniidae</taxon>
        <taxon>Daphnia</taxon>
    </lineage>
</organism>
<protein>
    <submittedName>
        <fullName evidence="2">Uncharacterized protein</fullName>
    </submittedName>
</protein>
<evidence type="ECO:0000256" key="1">
    <source>
        <dbReference type="SAM" id="MobiDB-lite"/>
    </source>
</evidence>
<dbReference type="EMBL" id="GL733449">
    <property type="protein sequence ID" value="EFX62672.1"/>
    <property type="molecule type" value="Genomic_DNA"/>
</dbReference>
<accession>E9I007</accession>
<feature type="region of interest" description="Disordered" evidence="1">
    <location>
        <begin position="1"/>
        <end position="102"/>
    </location>
</feature>
<feature type="compositionally biased region" description="Polar residues" evidence="1">
    <location>
        <begin position="8"/>
        <end position="24"/>
    </location>
</feature>
<proteinExistence type="predicted"/>
<dbReference type="AlphaFoldDB" id="E9I007"/>
<feature type="compositionally biased region" description="Acidic residues" evidence="1">
    <location>
        <begin position="128"/>
        <end position="138"/>
    </location>
</feature>